<evidence type="ECO:0000313" key="3">
    <source>
        <dbReference type="Proteomes" id="UP000008144"/>
    </source>
</evidence>
<reference evidence="2" key="3">
    <citation type="submission" date="2025-08" db="UniProtKB">
        <authorList>
            <consortium name="Ensembl"/>
        </authorList>
    </citation>
    <scope>IDENTIFICATION</scope>
</reference>
<reference evidence="2" key="2">
    <citation type="journal article" date="2008" name="Genome Biol.">
        <title>Improved genome assembly and evidence-based global gene model set for the chordate Ciona intestinalis: new insight into intron and operon populations.</title>
        <authorList>
            <person name="Satou Y."/>
            <person name="Mineta K."/>
            <person name="Ogasawara M."/>
            <person name="Sasakura Y."/>
            <person name="Shoguchi E."/>
            <person name="Ueno K."/>
            <person name="Yamada L."/>
            <person name="Matsumoto J."/>
            <person name="Wasserscheid J."/>
            <person name="Dewar K."/>
            <person name="Wiley G.B."/>
            <person name="Macmil S.L."/>
            <person name="Roe B.A."/>
            <person name="Zeller R.W."/>
            <person name="Hastings K.E."/>
            <person name="Lemaire P."/>
            <person name="Lindquist E."/>
            <person name="Endo T."/>
            <person name="Hotta K."/>
            <person name="Inaba K."/>
        </authorList>
    </citation>
    <scope>NUCLEOTIDE SEQUENCE [LARGE SCALE GENOMIC DNA]</scope>
    <source>
        <strain evidence="2">wild type</strain>
    </source>
</reference>
<evidence type="ECO:0000256" key="1">
    <source>
        <dbReference type="SAM" id="MobiDB-lite"/>
    </source>
</evidence>
<keyword evidence="3" id="KW-1185">Reference proteome</keyword>
<dbReference type="Proteomes" id="UP000008144">
    <property type="component" value="Chromosome 12"/>
</dbReference>
<dbReference type="Ensembl" id="ENSCINT00000008844.3">
    <property type="protein sequence ID" value="ENSCINP00000008844.3"/>
    <property type="gene ID" value="ENSCING00000004290.3"/>
</dbReference>
<reference evidence="3" key="1">
    <citation type="journal article" date="2002" name="Science">
        <title>The draft genome of Ciona intestinalis: insights into chordate and vertebrate origins.</title>
        <authorList>
            <person name="Dehal P."/>
            <person name="Satou Y."/>
            <person name="Campbell R.K."/>
            <person name="Chapman J."/>
            <person name="Degnan B."/>
            <person name="De Tomaso A."/>
            <person name="Davidson B."/>
            <person name="Di Gregorio A."/>
            <person name="Gelpke M."/>
            <person name="Goodstein D.M."/>
            <person name="Harafuji N."/>
            <person name="Hastings K.E."/>
            <person name="Ho I."/>
            <person name="Hotta K."/>
            <person name="Huang W."/>
            <person name="Kawashima T."/>
            <person name="Lemaire P."/>
            <person name="Martinez D."/>
            <person name="Meinertzhagen I.A."/>
            <person name="Necula S."/>
            <person name="Nonaka M."/>
            <person name="Putnam N."/>
            <person name="Rash S."/>
            <person name="Saiga H."/>
            <person name="Satake M."/>
            <person name="Terry A."/>
            <person name="Yamada L."/>
            <person name="Wang H.G."/>
            <person name="Awazu S."/>
            <person name="Azumi K."/>
            <person name="Boore J."/>
            <person name="Branno M."/>
            <person name="Chin-Bow S."/>
            <person name="DeSantis R."/>
            <person name="Doyle S."/>
            <person name="Francino P."/>
            <person name="Keys D.N."/>
            <person name="Haga S."/>
            <person name="Hayashi H."/>
            <person name="Hino K."/>
            <person name="Imai K.S."/>
            <person name="Inaba K."/>
            <person name="Kano S."/>
            <person name="Kobayashi K."/>
            <person name="Kobayashi M."/>
            <person name="Lee B.I."/>
            <person name="Makabe K.W."/>
            <person name="Manohar C."/>
            <person name="Matassi G."/>
            <person name="Medina M."/>
            <person name="Mochizuki Y."/>
            <person name="Mount S."/>
            <person name="Morishita T."/>
            <person name="Miura S."/>
            <person name="Nakayama A."/>
            <person name="Nishizaka S."/>
            <person name="Nomoto H."/>
            <person name="Ohta F."/>
            <person name="Oishi K."/>
            <person name="Rigoutsos I."/>
            <person name="Sano M."/>
            <person name="Sasaki A."/>
            <person name="Sasakura Y."/>
            <person name="Shoguchi E."/>
            <person name="Shin-i T."/>
            <person name="Spagnuolo A."/>
            <person name="Stainier D."/>
            <person name="Suzuki M.M."/>
            <person name="Tassy O."/>
            <person name="Takatori N."/>
            <person name="Tokuoka M."/>
            <person name="Yagi K."/>
            <person name="Yoshizaki F."/>
            <person name="Wada S."/>
            <person name="Zhang C."/>
            <person name="Hyatt P.D."/>
            <person name="Larimer F."/>
            <person name="Detter C."/>
            <person name="Doggett N."/>
            <person name="Glavina T."/>
            <person name="Hawkins T."/>
            <person name="Richardson P."/>
            <person name="Lucas S."/>
            <person name="Kohara Y."/>
            <person name="Levine M."/>
            <person name="Satoh N."/>
            <person name="Rokhsar D.S."/>
        </authorList>
    </citation>
    <scope>NUCLEOTIDE SEQUENCE [LARGE SCALE GENOMIC DNA]</scope>
</reference>
<dbReference type="InterPro" id="IPR035892">
    <property type="entry name" value="C2_domain_sf"/>
</dbReference>
<name>F6UG09_CIOIN</name>
<accession>F6UG09</accession>
<sequence length="269" mass="29932">MGQICTTDTEGHENAKRDVIVTSESNKQNRDVTTEAKNEIVEETQEVLEDSKVSDTDVGLKAVDQRTNDVSDDNVIEKTEDVKEDEIVIQQETKETSRTGSTVKWGKDHVILNGSRSLKGAPTLCSLKVKFWCSTTTTNVENCCDFGVHVGTVEGLSSDTSKIYVKVILEDPDGNSPRIKKKTSPKKLTSSVRYDKEITLRKVPQPLVTRGRLLVAVWSKSVKKNKKICDVDIDFGKQIRFGEERSDVMTLSKKITTSQSGVEAILYLC</sequence>
<evidence type="ECO:0000313" key="2">
    <source>
        <dbReference type="Ensembl" id="ENSCINP00000008844.3"/>
    </source>
</evidence>
<organism evidence="2 3">
    <name type="scientific">Ciona intestinalis</name>
    <name type="common">Transparent sea squirt</name>
    <name type="synonym">Ascidia intestinalis</name>
    <dbReference type="NCBI Taxonomy" id="7719"/>
    <lineage>
        <taxon>Eukaryota</taxon>
        <taxon>Metazoa</taxon>
        <taxon>Chordata</taxon>
        <taxon>Tunicata</taxon>
        <taxon>Ascidiacea</taxon>
        <taxon>Phlebobranchia</taxon>
        <taxon>Cionidae</taxon>
        <taxon>Ciona</taxon>
    </lineage>
</organism>
<dbReference type="SUPFAM" id="SSF49562">
    <property type="entry name" value="C2 domain (Calcium/lipid-binding domain, CaLB)"/>
    <property type="match status" value="1"/>
</dbReference>
<evidence type="ECO:0008006" key="4">
    <source>
        <dbReference type="Google" id="ProtNLM"/>
    </source>
</evidence>
<dbReference type="GeneTree" id="ENSGT00530000068802"/>
<dbReference type="AlphaFoldDB" id="F6UG09"/>
<feature type="region of interest" description="Disordered" evidence="1">
    <location>
        <begin position="1"/>
        <end position="34"/>
    </location>
</feature>
<protein>
    <recommendedName>
        <fullName evidence="4">C2 domain-containing protein</fullName>
    </recommendedName>
</protein>
<proteinExistence type="predicted"/>
<feature type="compositionally biased region" description="Basic and acidic residues" evidence="1">
    <location>
        <begin position="9"/>
        <end position="19"/>
    </location>
</feature>
<dbReference type="EMBL" id="EAAA01001024">
    <property type="status" value="NOT_ANNOTATED_CDS"/>
    <property type="molecule type" value="Genomic_DNA"/>
</dbReference>
<dbReference type="Gene3D" id="2.60.40.150">
    <property type="entry name" value="C2 domain"/>
    <property type="match status" value="1"/>
</dbReference>
<dbReference type="OMA" id="WIANEND"/>
<dbReference type="InParanoid" id="F6UG09"/>
<reference evidence="2" key="4">
    <citation type="submission" date="2025-09" db="UniProtKB">
        <authorList>
            <consortium name="Ensembl"/>
        </authorList>
    </citation>
    <scope>IDENTIFICATION</scope>
</reference>
<dbReference type="HOGENOM" id="CLU_1034246_0_0_1"/>